<evidence type="ECO:0000256" key="2">
    <source>
        <dbReference type="ARBA" id="ARBA00023157"/>
    </source>
</evidence>
<dbReference type="CDD" id="cd23417">
    <property type="entry name" value="beta-trefoil_Ricin_MytiLec-like"/>
    <property type="match status" value="1"/>
</dbReference>
<dbReference type="InterPro" id="IPR017957">
    <property type="entry name" value="P_trefoil_CS"/>
</dbReference>
<reference evidence="13" key="1">
    <citation type="submission" date="2025-08" db="UniProtKB">
        <authorList>
            <consortium name="RefSeq"/>
        </authorList>
    </citation>
    <scope>IDENTIFICATION</scope>
</reference>
<feature type="domain" description="MAM" evidence="9">
    <location>
        <begin position="5014"/>
        <end position="5172"/>
    </location>
</feature>
<feature type="disulfide bond" evidence="3">
    <location>
        <begin position="5608"/>
        <end position="5626"/>
    </location>
</feature>
<dbReference type="SMART" id="SM00018">
    <property type="entry name" value="PD"/>
    <property type="match status" value="2"/>
</dbReference>
<dbReference type="InterPro" id="IPR035992">
    <property type="entry name" value="Ricin_B-like_lectins"/>
</dbReference>
<feature type="domain" description="MAM" evidence="9">
    <location>
        <begin position="26"/>
        <end position="242"/>
    </location>
</feature>
<name>A0ABM4BHL7_HYDVU</name>
<dbReference type="PROSITE" id="PS00023">
    <property type="entry name" value="FN2_1"/>
    <property type="match status" value="1"/>
</dbReference>
<feature type="domain" description="MAM" evidence="9">
    <location>
        <begin position="5642"/>
        <end position="5805"/>
    </location>
</feature>
<feature type="domain" description="MAM" evidence="9">
    <location>
        <begin position="2809"/>
        <end position="2972"/>
    </location>
</feature>
<feature type="disulfide bond" evidence="3">
    <location>
        <begin position="5601"/>
        <end position="5613"/>
    </location>
</feature>
<dbReference type="PROSITE" id="PS50060">
    <property type="entry name" value="MAM_2"/>
    <property type="match status" value="35"/>
</dbReference>
<feature type="signal peptide" evidence="8">
    <location>
        <begin position="1"/>
        <end position="25"/>
    </location>
</feature>
<feature type="domain" description="MAM" evidence="9">
    <location>
        <begin position="2974"/>
        <end position="3135"/>
    </location>
</feature>
<feature type="domain" description="MAM" evidence="9">
    <location>
        <begin position="6074"/>
        <end position="6238"/>
    </location>
</feature>
<feature type="disulfide bond" evidence="3">
    <location>
        <begin position="6470"/>
        <end position="6488"/>
    </location>
</feature>
<dbReference type="InterPro" id="IPR036055">
    <property type="entry name" value="LDL_receptor-like_sf"/>
</dbReference>
<feature type="domain" description="MAM" evidence="9">
    <location>
        <begin position="4464"/>
        <end position="4627"/>
    </location>
</feature>
<evidence type="ECO:0000256" key="1">
    <source>
        <dbReference type="ARBA" id="ARBA00022737"/>
    </source>
</evidence>
<feature type="disulfide bond" evidence="3">
    <location>
        <begin position="5425"/>
        <end position="5440"/>
    </location>
</feature>
<feature type="domain" description="P-type" evidence="11">
    <location>
        <begin position="4353"/>
        <end position="4398"/>
    </location>
</feature>
<feature type="domain" description="MAM" evidence="9">
    <location>
        <begin position="2120"/>
        <end position="2281"/>
    </location>
</feature>
<feature type="chain" id="PRO_5046374220" evidence="8">
    <location>
        <begin position="26"/>
        <end position="6855"/>
    </location>
</feature>
<feature type="domain" description="MAM" evidence="9">
    <location>
        <begin position="2472"/>
        <end position="2633"/>
    </location>
</feature>
<dbReference type="PROSITE" id="PS51448">
    <property type="entry name" value="P_TREFOIL_2"/>
    <property type="match status" value="2"/>
</dbReference>
<dbReference type="RefSeq" id="XP_065648515.1">
    <property type="nucleotide sequence ID" value="XM_065792443.1"/>
</dbReference>
<dbReference type="SUPFAM" id="SSF57424">
    <property type="entry name" value="LDL receptor-like module"/>
    <property type="match status" value="8"/>
</dbReference>
<feature type="domain" description="MAM" evidence="9">
    <location>
        <begin position="2635"/>
        <end position="2801"/>
    </location>
</feature>
<feature type="compositionally biased region" description="Acidic residues" evidence="6">
    <location>
        <begin position="6844"/>
        <end position="6855"/>
    </location>
</feature>
<feature type="domain" description="MAM" evidence="9">
    <location>
        <begin position="4186"/>
        <end position="4353"/>
    </location>
</feature>
<dbReference type="Pfam" id="PF00629">
    <property type="entry name" value="MAM"/>
    <property type="match status" value="36"/>
</dbReference>
<comment type="caution">
    <text evidence="4">Lacks conserved residue(s) required for the propagation of feature annotation.</text>
</comment>
<feature type="domain" description="MAM" evidence="9">
    <location>
        <begin position="6272"/>
        <end position="6456"/>
    </location>
</feature>
<feature type="compositionally biased region" description="Pro residues" evidence="6">
    <location>
        <begin position="2286"/>
        <end position="2297"/>
    </location>
</feature>
<feature type="domain" description="MAM" evidence="9">
    <location>
        <begin position="3675"/>
        <end position="3845"/>
    </location>
</feature>
<evidence type="ECO:0000256" key="4">
    <source>
        <dbReference type="PROSITE-ProRule" id="PRU00479"/>
    </source>
</evidence>
<dbReference type="SMART" id="SM00192">
    <property type="entry name" value="LDLa"/>
    <property type="match status" value="9"/>
</dbReference>
<dbReference type="InterPro" id="IPR000998">
    <property type="entry name" value="MAM_dom"/>
</dbReference>
<dbReference type="PROSITE" id="PS50068">
    <property type="entry name" value="LDLRA_2"/>
    <property type="match status" value="9"/>
</dbReference>
<dbReference type="SUPFAM" id="SSF50370">
    <property type="entry name" value="Ricin B-like lectins"/>
    <property type="match status" value="1"/>
</dbReference>
<dbReference type="InterPro" id="IPR013806">
    <property type="entry name" value="Kringle-like"/>
</dbReference>
<keyword evidence="8" id="KW-0732">Signal</keyword>
<feature type="disulfide bond" evidence="3">
    <location>
        <begin position="6255"/>
        <end position="6267"/>
    </location>
</feature>
<feature type="domain" description="MAM" evidence="9">
    <location>
        <begin position="611"/>
        <end position="775"/>
    </location>
</feature>
<dbReference type="Gene3D" id="2.40.128.620">
    <property type="match status" value="1"/>
</dbReference>
<feature type="domain" description="MAM" evidence="9">
    <location>
        <begin position="255"/>
        <end position="415"/>
    </location>
</feature>
<feature type="domain" description="MAM" evidence="9">
    <location>
        <begin position="1434"/>
        <end position="1600"/>
    </location>
</feature>
<feature type="domain" description="MAM" evidence="9">
    <location>
        <begin position="5222"/>
        <end position="5384"/>
    </location>
</feature>
<feature type="disulfide bond" evidence="5">
    <location>
        <begin position="4422"/>
        <end position="4439"/>
    </location>
</feature>
<dbReference type="CDD" id="cd00062">
    <property type="entry name" value="FN2"/>
    <property type="match status" value="1"/>
</dbReference>
<dbReference type="InterPro" id="IPR036943">
    <property type="entry name" value="FN_type2_sf"/>
</dbReference>
<dbReference type="Pfam" id="PF00057">
    <property type="entry name" value="Ldl_recept_a"/>
    <property type="match status" value="4"/>
</dbReference>
<dbReference type="PROSITE" id="PS00740">
    <property type="entry name" value="MAM_1"/>
    <property type="match status" value="5"/>
</dbReference>
<keyword evidence="12" id="KW-1185">Reference proteome</keyword>
<dbReference type="SUPFAM" id="SSF49899">
    <property type="entry name" value="Concanavalin A-like lectins/glucanases"/>
    <property type="match status" value="37"/>
</dbReference>
<dbReference type="Gene3D" id="2.10.10.10">
    <property type="entry name" value="Fibronectin, type II, collagen-binding"/>
    <property type="match status" value="1"/>
</dbReference>
<feature type="domain" description="MAM" evidence="9">
    <location>
        <begin position="3865"/>
        <end position="4023"/>
    </location>
</feature>
<keyword evidence="7" id="KW-1133">Transmembrane helix</keyword>
<organism evidence="12 13">
    <name type="scientific">Hydra vulgaris</name>
    <name type="common">Hydra</name>
    <name type="synonym">Hydra attenuata</name>
    <dbReference type="NCBI Taxonomy" id="6087"/>
    <lineage>
        <taxon>Eukaryota</taxon>
        <taxon>Metazoa</taxon>
        <taxon>Cnidaria</taxon>
        <taxon>Hydrozoa</taxon>
        <taxon>Hydroidolina</taxon>
        <taxon>Anthoathecata</taxon>
        <taxon>Aplanulata</taxon>
        <taxon>Hydridae</taxon>
        <taxon>Hydra</taxon>
    </lineage>
</organism>
<feature type="disulfide bond" evidence="3">
    <location>
        <begin position="5831"/>
        <end position="5849"/>
    </location>
</feature>
<feature type="compositionally biased region" description="Polar residues" evidence="6">
    <location>
        <begin position="6830"/>
        <end position="6839"/>
    </location>
</feature>
<keyword evidence="7" id="KW-0472">Membrane</keyword>
<feature type="domain" description="MAM" evidence="9">
    <location>
        <begin position="5441"/>
        <end position="5594"/>
    </location>
</feature>
<dbReference type="Gene3D" id="4.10.400.10">
    <property type="entry name" value="Low-density Lipoprotein Receptor"/>
    <property type="match status" value="7"/>
</dbReference>
<feature type="disulfide bond" evidence="3">
    <location>
        <begin position="6699"/>
        <end position="6714"/>
    </location>
</feature>
<feature type="domain" description="MAM" evidence="9">
    <location>
        <begin position="1794"/>
        <end position="1956"/>
    </location>
</feature>
<feature type="domain" description="MAM" evidence="9">
    <location>
        <begin position="1958"/>
        <end position="2118"/>
    </location>
</feature>
<feature type="domain" description="MAM" evidence="9">
    <location>
        <begin position="4629"/>
        <end position="4792"/>
    </location>
</feature>
<dbReference type="PROSITE" id="PS00025">
    <property type="entry name" value="P_TREFOIL_1"/>
    <property type="match status" value="1"/>
</dbReference>
<dbReference type="InterPro" id="IPR044913">
    <property type="entry name" value="P_trefoil_dom_sf"/>
</dbReference>
<feature type="domain" description="MAM" evidence="9">
    <location>
        <begin position="417"/>
        <end position="582"/>
    </location>
</feature>
<evidence type="ECO:0000256" key="6">
    <source>
        <dbReference type="SAM" id="MobiDB-lite"/>
    </source>
</evidence>
<keyword evidence="7" id="KW-0812">Transmembrane</keyword>
<dbReference type="Proteomes" id="UP001652625">
    <property type="component" value="Chromosome 03"/>
</dbReference>
<feature type="transmembrane region" description="Helical" evidence="7">
    <location>
        <begin position="6731"/>
        <end position="6753"/>
    </location>
</feature>
<feature type="disulfide bond" evidence="3">
    <location>
        <begin position="5200"/>
        <end position="5215"/>
    </location>
</feature>
<dbReference type="InterPro" id="IPR013320">
    <property type="entry name" value="ConA-like_dom_sf"/>
</dbReference>
<protein>
    <submittedName>
        <fullName evidence="13">MAM and LDL-receptor class A domain-containing protein 1 isoform X3</fullName>
    </submittedName>
</protein>
<evidence type="ECO:0000313" key="12">
    <source>
        <dbReference type="Proteomes" id="UP001652625"/>
    </source>
</evidence>
<dbReference type="PANTHER" id="PTHR23282">
    <property type="entry name" value="APICAL ENDOSOMAL GLYCOPROTEIN PRECURSOR"/>
    <property type="match status" value="1"/>
</dbReference>
<feature type="region of interest" description="Disordered" evidence="6">
    <location>
        <begin position="6828"/>
        <end position="6855"/>
    </location>
</feature>
<proteinExistence type="predicted"/>
<dbReference type="PROSITE" id="PS01209">
    <property type="entry name" value="LDLRA_1"/>
    <property type="match status" value="7"/>
</dbReference>
<feature type="domain" description="MAM" evidence="9">
    <location>
        <begin position="3501"/>
        <end position="3673"/>
    </location>
</feature>
<dbReference type="PANTHER" id="PTHR23282:SF101">
    <property type="entry name" value="MAM DOMAIN-CONTAINING PROTEIN"/>
    <property type="match status" value="1"/>
</dbReference>
<dbReference type="InterPro" id="IPR051560">
    <property type="entry name" value="MAM_domain-containing"/>
</dbReference>
<evidence type="ECO:0000313" key="13">
    <source>
        <dbReference type="RefSeq" id="XP_065648515.1"/>
    </source>
</evidence>
<dbReference type="CDD" id="cd00112">
    <property type="entry name" value="LDLa"/>
    <property type="match status" value="9"/>
</dbReference>
<feature type="disulfide bond" evidence="5">
    <location>
        <begin position="4412"/>
        <end position="4427"/>
    </location>
</feature>
<feature type="domain" description="MAM" evidence="9">
    <location>
        <begin position="1139"/>
        <end position="1432"/>
    </location>
</feature>
<evidence type="ECO:0000259" key="11">
    <source>
        <dbReference type="PROSITE" id="PS51448"/>
    </source>
</evidence>
<feature type="domain" description="MAM" evidence="9">
    <location>
        <begin position="1602"/>
        <end position="1767"/>
    </location>
</feature>
<evidence type="ECO:0000256" key="5">
    <source>
        <dbReference type="PROSITE-ProRule" id="PRU00779"/>
    </source>
</evidence>
<dbReference type="InterPro" id="IPR000519">
    <property type="entry name" value="P_trefoil_dom"/>
</dbReference>
<feature type="domain" description="MAM" evidence="9">
    <location>
        <begin position="778"/>
        <end position="938"/>
    </location>
</feature>
<dbReference type="SMART" id="SM00059">
    <property type="entry name" value="FN2"/>
    <property type="match status" value="1"/>
</dbReference>
<dbReference type="CDD" id="cd00111">
    <property type="entry name" value="Trefoil"/>
    <property type="match status" value="2"/>
</dbReference>
<evidence type="ECO:0000256" key="7">
    <source>
        <dbReference type="SAM" id="Phobius"/>
    </source>
</evidence>
<evidence type="ECO:0000259" key="10">
    <source>
        <dbReference type="PROSITE" id="PS51092"/>
    </source>
</evidence>
<feature type="domain" description="MAM" evidence="9">
    <location>
        <begin position="4794"/>
        <end position="4966"/>
    </location>
</feature>
<accession>A0ABM4BHL7</accession>
<feature type="domain" description="MAM" evidence="9">
    <location>
        <begin position="940"/>
        <end position="1107"/>
    </location>
</feature>
<feature type="domain" description="P-type" evidence="11">
    <location>
        <begin position="4399"/>
        <end position="4443"/>
    </location>
</feature>
<sequence>MVRLGGPSRICSILVITSLLGIISSQDCDFENDLCNWTQSKKDKFDWTRISGATASQGTGPQSDHTSLVKNITVKTTGGTANGAPCVFPFKYNKKIYTKCITALFQKPWCATVPDYDKSSTWGYCEPAGFYIYIEANNPRNPGDTASLISPVIQKGPKCLTFWYHMYGLNIDTLSLFTIQNNNRSKPLWRLKGDQGDRWKSANLTVGDNTPFQIEFEATRGLDYRGDISLDDITITDGSCVEMKSNSSANNTGYGLCTFEKDKCGFNDDPAGQFKWIRMSGSTPSFKTGPSSDHTTGTMSGYFVYVEASNTKMNDKGRFYKTFTNLSPKGSCLKFWYHMFGLDMGVLNVYINPPALGKGTPDFNATGQKGDIWVNAEVPITATTAQVVFEGITKDGYEGDMAIDDIELSMGLCNKPGFCDFENGLCTWYNIPAAEKSDDFDWIVGSGSTPTLFTGPTADRNGNDKAKYLFIESSSPNKPNQKARLASQLFSQSNNIGQCFLFYYHMYGQSIGSLNIYANFSGTEKLLWTLSGNKGNTWFNGQVNVGIATTAYRIIIEGIVGNSYYGDIAVDDFSFRSGNCAVVPADANPVTQSTTGKPSTTATAPTAAPIFNCDFEFGLCSSWSQDVLTDQLNWTIASGATATIGTGPSFDHTKNNQFGKYAYLEVSAQKENDVARLISTSIPATGDTGAKCLEFWYHMYGPHVNALNIYVLLGGHVGKPLWSRTGTQGNRWLKGQVNLVGRQPFQAVIEATVGKSYLGDIAIDDVSLTTSKCVLSTTTCTFENDQCGYRDDQSSTSQLVWKRQSQATSSNNGPLIDHTLQSYNGFYMFVDSSKGKQGDIARLFSPIEPMTTGKCLSFWYHMNGKTMGTLSIYLSVNDQVQKRPIWSETGNKGDVWRISRITLSATDTFEIVFEGSLGGVDSYMAIDDVKLSEGPCQSPGYCDFEVDTCTYTNSKLDNFDWIRGSAGTPSSFTGPKFDHTVGNSSGSYIFLETSSPTKKGDVAILESEQFNPVSGSRCLTFWYHMYGADIGSLQVVYKVFSGSQSEQLVWNLTGQQQLSDVDQWKFARVPISGDTNHVIMFKGIAGGGWLGDIALDDIQFTSLACVLQPPEANPNGKPTPVPPTTLPQTRPPTLAPTALSCDFEKDFCSLIQDSTDTFNWTRNQGFTDTSDSGPSTDHTFGNGAVTLYGPGSIRHISAKCIHVLNGAHIKPKDDTTLVLYEGCGQNRLEFQLTSDGLLKLTMYNMCVRLRGDSTASETEVTVSDTCTTKWSITGSGQIQHQSTGMCISPLGNTLNPGNNLKLVAYKACNDDSKRFSFSPTLGFYAYIEASSPRKENDTARLLSPIISSSQCLNFWYHMYGLHVNRLNVYTKTTNKMNLVWSKYGSHGNQWRAAHVFLNSTVPYQYVFEAIRGKGYSGDIAIDDVTVSSTCPAPVECTFEETDPPMCGWINDNGDIFDWSIGQGSTSSSNTGPENDHTYNDDNGKYLYIETSISVNSGSIARLISPLYAGNSKIGGQCFQFWYHMYGTSIGKLSLLLEKGNTPRALMWTRQGNQGNQWFIGQASVLSQGGFKLIFEATRGLSYTGDIAIDDLIMYDGACNSPATCDFENEKCTWKNVPTEDTFDWVIGQGNTPSLLTGPSSDHSKQNGEGKYIFIETSSPQKSGDTARLVSEQLNAQSVSAYCLRFWYHMKGADIGALNVYIKTGIGKMNEKVVWSLSGNQGNNWLEGTAPVLSQKDFYLVFEAVHGGSYNGDIALDDIIYSMGACFVVPKDADPFAVTTSKPPLPSTTPMLTVYGCNFETKTLCQWSQDLTDKFNWTLNSGMTSSDGSGPNVDHTYGNKTGTYLYIEASYPRVKGDIARILSPLVRGDKVKSRCFQFWYHMYGPDIGSLNIYRKSGNSMLKLWIRVGDNGNAWRLGQVDLFSQLDYQVVVEAVRGGDYKGDISIDDIDLIDGSCPPPAYCDFEHGICGYNPDPKAEFYWTRNKGETSSDNTGPSFDHTLQTDQGYYIYTEVSGTRKIGDRARLVSPVIPDKNPRCLEFWFHMRGWHIGQLNIYIQTPNGGNNLIWRREGNHGDTWKVANAPIRPQNGRQIVIEGVRGMGYAGDIAVDDVKLIDGYCPPPGECSFETGMCTWSNTKTNLDTFDWIIGSGGTPSFFTGPDVDHTTGSKEGFYMYIEASDTKNGDRAWLLSEDFTPTLSRCIDFWVHMLGSDIGTLNVHIRGQNGTMTRIWTLSGSQGTKWINGQAPIVSTVDYQIVFEAITTAGFSGDIAIDDIVFSEYKCTNIPANSVPPDPTTPPPTTVTTTPMPTPIPNFYTCNFTFDKCSWYDDKTAKFTWTRHQGSTSSVDTGPTSDHTTGASGWYIFIETSWPRVQNDTARLMSASIPATSKICLEFWYHMFGDHIGNLTVYTMVQNKSTAVWTKSGTQGQRWKHAVIHLTSASKFQVVFEGVVGPSYRGDIALDDLSLTEGSCPPQAECTFEDPDLCGWTNIGGDDFDWTRDNAGTSSSGTGPQNDNTFGTAAGYYMYIETSTPQTKGHKAWLKSPNYSATIGRCLSFWYHMYGQDIGTLNVLIDQNGSRSAPIWTLSGEQGGLWRPTRVTIKSFVSHSIIFEGITGPSYRGDIALDDVMVSEGPCPDPGFCDFESDLCAYTNMPYGDQFDWQIGSGTTSSVLTGPTTDHSTGTALGQYIFIETSYPRLAHEAAILRSETVPTSGDGKCVQFWYHMYGSEIGKLEVNMRVGNDISETIVWELSGDQGNVWKQGQAPFLSRGQNMEIRFEGIRGYGYKGDIAIDDITVTNFAGSCPVQPTQAQPWGCNFELGFCKWTQSKKDDFDWTLNKGQTSSVGTGPTVDHTTNTTKGTYIYLEASWPRKENDTAALISPIIPGNGTRATYCLWFAYHMYGPHVDTLKVYTQSQGQTRPPIWIRKGSKGSEWGHAEVSVDVLYDTQVIIEGTRGTDYKGDIAIDDIDLWWGDCYTSGVCTFEGADICFWYVDTSKQLKWERASGSTSSFQTGPSTDHTYGTDQGHYMYIETSNAAPNTEARMYSPWYYNFGQSCVQFFYHMYGAQIGELNIFIRYAQNANSYLMFSKVGNQNNTWRLGQASVLNVGYFQIIVRGVKGSGFQGDIAVDDFRIRDGACPAVGNCDFEHIDFCSWEQENSDHFDWIIGSGATSSTFTGPSTDHTTQTNGGYYAFIESSSPRVVGDKASLKSEIFAPTPVNGRCFSFWYHMYGASIGTLNVYIRSLNQGNFIGNEIMWQLIGNQGNQWFQGRMGLNVPTDYQIVIEAVRGASYTGDIAVDDFEFTVGSCSLLPVNAWPPGKTTLAPTPTITTLGPTAGNQGNDCNFDSSICAYSTNSSSKTFSWLRHQGPTDSDGTGPRNDHTTNSGKGYYMYVDASYPAKVNDSAWLVQSGINNMNGFCVSFWYHMFGPHVGTLNIWLLFPSQAQLKWKRMASQGDKWKHGQIYIPRKDGSPFAIVFEAIRGSGYAGDISLDDITFVSTDQGCPGERECTFEAIQWPGSGAADLLCGWTQEKVKDNFDWTITSGSTSSAQTGPSTDHTLKTSQGRYIYIETSWPQKAGDKAVIISQSYTATRGQCFTFWYHKYGSTVSNFTLYTRIDNIDTPIWSRGAYDEGNVWRPALVTIKSPLKPYQLVFEAFVGSGYTGDIAIDDILLQDGECPLPGDCDFEDFESCTYEQEPTEDNFDWIRGNGETSSWRTGPTRDNTKNDKSGSYYYIEASYPQKKGDKARMTSELFRPTSRNGRCLQFYRHLYGASIGTLNVYVKYGAGNSSDAETLIWSDSGNQGDSWIQSQVPVYSSSPYRLVFEAVVGSSYTGDIAIDDISFNNNFSPCTYIPPNSQPPTVPPTTITPSDSNCTFETPCRWKQLTTDNFDWTFISGATGTYGTGPLGDHTTGKGTYAYIEASYPRKPNDTAVLRSPPIRATLGAVCFSFYFHMHGADINALNVYSVYNGVRTKVWTRFGTQGNRWRHGQVNIRGISSIFNIDIEGVRGISYEGDISIDDIVVSDGKCPPTRYCDFENGNCDWENILTDKFDWTRSNGGTSTLGTGPSTDHTTGTALGSYFYIETSYPRKRNDNAVLRSPLYPANSKGSCFNFWYHMYGQDIGSLNIYVGKLGSVPAWNLTSDQGNLWRHGRVTVQSLVSFYIYIEGVVGKSFQGDIAIDDIMIEDYPCPAPGSCDFESQSFCGWSQVLNKKNTTGFDDFDWILNSGSTPSWSTGPSVDHTKGTALGTYAFIESSGIPSGSRAQLISEIFPATKGNCLSFWYHMFGDGIGSINFYIKTISGNPAIVKSIEGNQGDKWIQGEVGLHSQNAFSIILEAVHGSSYTGDIAIDDLEVLSGNCVGTCSSIKPTARVACGPGSVTPATCTISYGCCYDDSVPNVPKCFQHPATCNAVPIVLRQQCGFKSISKLECGKLGCCYDSSTSNGVQCFYSLSNPTDFPPTIPPTTEIPPSIYDCSFETGLCGFLNINATDSFDWTRHKGETGSWGTGPTADHTLGTKDGYYVYIETSFNKENDTANLVSPFIDFPPSSPIVCVRFWYHMYGQHVGSLNVFHKTTANMPTIPVWTRSGAMVNDWLYGQFVVPSGKFQVVFQGKRGPGYQGDISLDDISFFNGACPPQRFCDFENNDLCGWSQDASDNFDWTIGFGNTTSWDTGPKSDHTYGTPTGKYLFIEGSWPRQPGDKARIESYSRGPSDGTCFEFYYHMKGVGIGTLNVFIRRGKVVDALPLWTLSGEQGDEWFRATINVKEPMQEWKVILEGIRGADYYSDIAVDDLVFHNGECVPVGDCDFEDGNACGYQNDPSNKVDWLVYTGPTPSHNTGPSTDHTTGLPTGQYLFMESSYPAQRGDISRFVSEKFKVNPNFKWCVEFWYNMHGTGAGALRVRTKYKTPYSKGAYYYSYPLFSMEGNLDDIWHFGQANITSSYDFQIVFEGEVGSGVTYQSDIALDDLNVTLGQCDPPAPPPTPIPCLRKCKDGTCISSDKVCDFYPDCAQGKDSTDNTDEDGCDGCDFETGVCGWTNNTKGLFSWRRQAGGTATANTGPTTDHTKGTNAGYYLYVEASLGKSFELATFSSPQIKQASSTCAISFWYHMYGSSIGELVVSVVIGFRLTKVWEIYGDQGNKWQQAIVYINRRTSPFNIRFTAERSTSFTGDIAIDDISLQNCALPKPSLWCFTGYSFQCTKTKACISYSRMCDFTDDCGDNSDEDNCPFRYYPYRCNFESSFCQWQNLKDDQFDFTRTKGVTDSDGTGPLFDHTTGTTSGFYIYAESSYPRQLGDKARIASAALRPTDPQRLCSIRFYYHMMGEHIGVLRIKTRQCVTCPETTVWTRSTPAGNFWVRASIRLTSILPFQVIIEAEIGSGYLGDIAIDDVSFDECNDFYGTLPTAIPTTPTIPTTTPCLSDQFYCMKDNKCITKYYVCDYRNDCSDGQDEQICGPCNFETSGCGYTDASTGNLEFRRSQPLNEGGPKFDKTKNSTSGFFALLVPGSGSTQNTLAKFNSPTLSKTGPNCVLEFSYFSNKSNYFVVFHNQDVNSNNVASRVWYKYVSGSNSWITTSFGVGQRPDGWSLSFQAQYVYAAYDDIVFKNCDYPVRTNVCNKMQTRCESGVCIYPYQMCDFTNDCGDSSDEKLEICANFKERCNFEVDTCNWYQDKDDDFDWTWTSGATSSTDTGPGTDHTEGTKLGRYLFIETSSPRKPNDTARLLSTVFRPSNGTCTMRFFYHMFGEDIDTLNVWLKTSTAANSLMQLLWSKKGNQGDIWLGASIDIMSTKNYQVVVEGRRGLSYSGDIAIDDVSFTIGCNPDIKATLDPTMVTPSPPPGCKGGEFACGDGQCIPASQYCDFISHCKNDADEKRCPSKCDFENGDGCMWTNAYYGDSMDWTVHQGKTPSNGTGPPFDHTKGTPEGYYLYMEADQSKGSNFPNAHYVSPMYYKGGYKCTFSFWYNMYHYKVSGGNDASLNILYRKSGRDTKVWQSSQSTGDQWKNATVELPPCSKNFRIVFEGSHYWGTQTDAAIDDWSFDCAEPVPPLSCNSDQFQCKETKQCIPIDSLCDLETDCCDGSDESAALCKDYKKLDFESGLNDFVQLTSDDFNFDIQSGKTSSSGTGPKTDHTLKEEHGKYAYIEASVRSENDTAQLASSTIAATKPGSSPVCFVSFWYHMYGIHIGTLSVSTATQYGVVENTVWSKSKDQGDKWFKGKVNLVSSQDFQVIFTAVMGTSFKGDIAIDDIMFSPGCIFNNKVLPGGPTQPPIDPCLPNFQCRLTGVCISRMLVCDFSEDCLGGTDEDNITCGYPQGFEYGFQPWRNAHFDTYDFILNSGNTPSAKTGPSTDARGSKEGFYAYLEVTGKKANQIAVLSSPVYGAAYAECMLEFYYHMYGVHVGLLEIHIIETESPMDSPDTTTLFELLGDQGNKWVKTRVFIGRRYLPFYLNFTAHVGDGDQGDIALDEITFTNCGHAPQCTGNDPGKFMCDNNRCVAPDKICNFVDDCGDSSDETIGDICSEYVGCDFENLLTDACNFTQETSDDFDWTLNQGWTPSYNTGPTRDHTYGTSQGHYMYIEATGRKEGDKARLISLPVQAKKGGNCTLRFFYHMTGLHVKDLNIYLLKDDAFEFVTSANGDYGDIWTEFVVNLSTEYNPFRIVFEGVVGKSYASDIAIDDIILNPDCLINGTRTFPTKIPCTADKFRCKASGQCISNTSRCDGKIDCRDFSDEKGCSDGNTGKRVGDNKSSGMIAASVVGGLILLLIVVFIAYIITKKRRETKLQLFSVFYDPTKPPEETKKEPKCVSLKQKPEGLSNPIYDAQPLGDFAMGELDTNMFVDDAFTVPASKKSGATSMSNPLYQDPYMEDEDGPLDNF</sequence>
<feature type="domain" description="MAM" evidence="9">
    <location>
        <begin position="3137"/>
        <end position="3304"/>
    </location>
</feature>
<feature type="domain" description="MAM" evidence="9">
    <location>
        <begin position="2312"/>
        <end position="2470"/>
    </location>
</feature>
<evidence type="ECO:0000256" key="8">
    <source>
        <dbReference type="SAM" id="SignalP"/>
    </source>
</evidence>
<dbReference type="SUPFAM" id="SSF57492">
    <property type="entry name" value="Trefoil"/>
    <property type="match status" value="2"/>
</dbReference>
<dbReference type="Pfam" id="PF00088">
    <property type="entry name" value="Trefoil"/>
    <property type="match status" value="2"/>
</dbReference>
<dbReference type="SMART" id="SM00137">
    <property type="entry name" value="MAM"/>
    <property type="match status" value="34"/>
</dbReference>
<evidence type="ECO:0000259" key="9">
    <source>
        <dbReference type="PROSITE" id="PS50060"/>
    </source>
</evidence>
<dbReference type="InterPro" id="IPR023415">
    <property type="entry name" value="LDLR_class-A_CS"/>
</dbReference>
<feature type="region of interest" description="Disordered" evidence="6">
    <location>
        <begin position="2285"/>
        <end position="2304"/>
    </location>
</feature>
<dbReference type="CDD" id="cd12087">
    <property type="entry name" value="TM_EGFR-like"/>
    <property type="match status" value="1"/>
</dbReference>
<dbReference type="CDD" id="cd06263">
    <property type="entry name" value="MAM"/>
    <property type="match status" value="34"/>
</dbReference>
<dbReference type="InterPro" id="IPR002172">
    <property type="entry name" value="LDrepeatLR_classA_rpt"/>
</dbReference>
<feature type="disulfide bond" evidence="3">
    <location>
        <begin position="5824"/>
        <end position="5836"/>
    </location>
</feature>
<evidence type="ECO:0000256" key="3">
    <source>
        <dbReference type="PROSITE-ProRule" id="PRU00124"/>
    </source>
</evidence>
<keyword evidence="2 3" id="KW-1015">Disulfide bond</keyword>
<feature type="domain" description="MAM" evidence="9">
    <location>
        <begin position="6504"/>
        <end position="6667"/>
    </location>
</feature>
<keyword evidence="1" id="KW-0677">Repeat</keyword>
<feature type="domain" description="MAM" evidence="9">
    <location>
        <begin position="5860"/>
        <end position="6035"/>
    </location>
</feature>
<feature type="domain" description="MAM" evidence="9">
    <location>
        <begin position="3335"/>
        <end position="3499"/>
    </location>
</feature>
<dbReference type="InterPro" id="IPR000562">
    <property type="entry name" value="FN_type2_dom"/>
</dbReference>
<feature type="disulfide bond" evidence="3">
    <location>
        <begin position="5843"/>
        <end position="5858"/>
    </location>
</feature>
<dbReference type="Gene3D" id="4.10.110.10">
    <property type="entry name" value="Spasmolytic Protein, domain 1"/>
    <property type="match status" value="2"/>
</dbReference>
<dbReference type="PROSITE" id="PS51092">
    <property type="entry name" value="FN2_2"/>
    <property type="match status" value="1"/>
</dbReference>
<feature type="domain" description="MAM" evidence="9">
    <location>
        <begin position="4025"/>
        <end position="4184"/>
    </location>
</feature>
<gene>
    <name evidence="13" type="primary">LOC100207753</name>
</gene>
<dbReference type="PRINTS" id="PR00261">
    <property type="entry name" value="LDLRECEPTOR"/>
</dbReference>
<dbReference type="GeneID" id="100207753"/>
<dbReference type="Gene3D" id="2.60.120.200">
    <property type="match status" value="36"/>
</dbReference>
<feature type="disulfide bond" evidence="3">
    <location>
        <begin position="4980"/>
        <end position="4998"/>
    </location>
</feature>
<feature type="region of interest" description="Disordered" evidence="6">
    <location>
        <begin position="3357"/>
        <end position="3377"/>
    </location>
</feature>
<feature type="domain" description="Fibronectin type-II" evidence="10">
    <location>
        <begin position="81"/>
        <end position="127"/>
    </location>
</feature>
<dbReference type="SUPFAM" id="SSF57440">
    <property type="entry name" value="Kringle-like"/>
    <property type="match status" value="1"/>
</dbReference>